<feature type="domain" description="AAA+ ATPase" evidence="5">
    <location>
        <begin position="261"/>
        <end position="397"/>
    </location>
</feature>
<reference evidence="6" key="1">
    <citation type="journal article" date="2020" name="mSystems">
        <title>Genome- and Community-Level Interaction Insights into Carbon Utilization and Element Cycling Functions of Hydrothermarchaeota in Hydrothermal Sediment.</title>
        <authorList>
            <person name="Zhou Z."/>
            <person name="Liu Y."/>
            <person name="Xu W."/>
            <person name="Pan J."/>
            <person name="Luo Z.H."/>
            <person name="Li M."/>
        </authorList>
    </citation>
    <scope>NUCLEOTIDE SEQUENCE [LARGE SCALE GENOMIC DNA]</scope>
    <source>
        <strain evidence="6">SpSt-339</strain>
    </source>
</reference>
<dbReference type="SUPFAM" id="SSF52540">
    <property type="entry name" value="P-loop containing nucleoside triphosphate hydrolases"/>
    <property type="match status" value="1"/>
</dbReference>
<dbReference type="InterPro" id="IPR027417">
    <property type="entry name" value="P-loop_NTPase"/>
</dbReference>
<dbReference type="AlphaFoldDB" id="A0A7C2JZY5"/>
<dbReference type="SMART" id="SM00382">
    <property type="entry name" value="AAA"/>
    <property type="match status" value="1"/>
</dbReference>
<name>A0A7C2JZY5_9PLAN</name>
<dbReference type="InterPro" id="IPR041569">
    <property type="entry name" value="AAA_lid_3"/>
</dbReference>
<dbReference type="InterPro" id="IPR052381">
    <property type="entry name" value="AAA_domain_protein"/>
</dbReference>
<keyword evidence="2" id="KW-0067">ATP-binding</keyword>
<accession>A0A7C2JZY5</accession>
<dbReference type="EMBL" id="DSOK01000425">
    <property type="protein sequence ID" value="HEN16864.1"/>
    <property type="molecule type" value="Genomic_DNA"/>
</dbReference>
<proteinExistence type="inferred from homology"/>
<organism evidence="6">
    <name type="scientific">Schlesneria paludicola</name>
    <dbReference type="NCBI Taxonomy" id="360056"/>
    <lineage>
        <taxon>Bacteria</taxon>
        <taxon>Pseudomonadati</taxon>
        <taxon>Planctomycetota</taxon>
        <taxon>Planctomycetia</taxon>
        <taxon>Planctomycetales</taxon>
        <taxon>Planctomycetaceae</taxon>
        <taxon>Schlesneria</taxon>
    </lineage>
</organism>
<dbReference type="Gene3D" id="1.10.8.60">
    <property type="match status" value="1"/>
</dbReference>
<gene>
    <name evidence="6" type="ORF">ENQ76_15490</name>
</gene>
<evidence type="ECO:0000256" key="3">
    <source>
        <dbReference type="ARBA" id="ARBA00038088"/>
    </source>
</evidence>
<dbReference type="PANTHER" id="PTHR42960:SF1">
    <property type="entry name" value="YCF46 PROTEIN"/>
    <property type="match status" value="1"/>
</dbReference>
<keyword evidence="1" id="KW-0547">Nucleotide-binding</keyword>
<evidence type="ECO:0000259" key="5">
    <source>
        <dbReference type="SMART" id="SM00382"/>
    </source>
</evidence>
<comment type="similarity">
    <text evidence="3">Belongs to the AAA ATPase family. Highly divergent.</text>
</comment>
<dbReference type="GO" id="GO:0016887">
    <property type="term" value="F:ATP hydrolysis activity"/>
    <property type="evidence" value="ECO:0007669"/>
    <property type="project" value="InterPro"/>
</dbReference>
<dbReference type="GO" id="GO:0005524">
    <property type="term" value="F:ATP binding"/>
    <property type="evidence" value="ECO:0007669"/>
    <property type="project" value="UniProtKB-KW"/>
</dbReference>
<evidence type="ECO:0000256" key="4">
    <source>
        <dbReference type="ARBA" id="ARBA00040480"/>
    </source>
</evidence>
<comment type="caution">
    <text evidence="6">The sequence shown here is derived from an EMBL/GenBank/DDBJ whole genome shotgun (WGS) entry which is preliminary data.</text>
</comment>
<evidence type="ECO:0000256" key="2">
    <source>
        <dbReference type="ARBA" id="ARBA00022840"/>
    </source>
</evidence>
<dbReference type="InterPro" id="IPR003959">
    <property type="entry name" value="ATPase_AAA_core"/>
</dbReference>
<dbReference type="InterPro" id="IPR003593">
    <property type="entry name" value="AAA+_ATPase"/>
</dbReference>
<protein>
    <recommendedName>
        <fullName evidence="4">Uncharacterized AAA domain-containing protein ycf46</fullName>
    </recommendedName>
</protein>
<evidence type="ECO:0000256" key="1">
    <source>
        <dbReference type="ARBA" id="ARBA00022741"/>
    </source>
</evidence>
<dbReference type="Gene3D" id="3.40.50.300">
    <property type="entry name" value="P-loop containing nucleotide triphosphate hydrolases"/>
    <property type="match status" value="1"/>
</dbReference>
<dbReference type="Pfam" id="PF17862">
    <property type="entry name" value="AAA_lid_3"/>
    <property type="match status" value="1"/>
</dbReference>
<sequence>MPRMTTESTLEDLRERIEAGYPLLFLRTWEERRWERLLAELALEMERGLVTWSQTSGWQPPVSESSGTSLAAACAAYPSEHLFLLKDFHPQLSQPEVIRQLRDLAAVLPERRQALLLMDPVAHVPPELEKDAIVVPLPLPDYADFREGLDELLTELQADGVATELTPQDEDHLIQAVLGLTYAEARKAWVRALQGRTRLDDAALTVLVSEKRTLASASDLLEFHDLDAGVDDVGGLDELKRWLQQRALAYTPQAREQGIPLPKGALLLGVQGCGKSLTARATARMLSFPLVRLDISRLLESQRGESERNLRDVLHLVESLAPVVLWLDELEKGFAGVGGDEFSDATMARIVGSFLMWMQEQQRPVFVIATANSVHNLPPEMLRRGRFDELFFIDLPNFHERHHILRIHLAKRNWKPERFHLDELAQRTEGYSGAELEQIVSAAIIDAFGRGQVLTDVDLDRARRLLVPLSKTMEEKIFELRQWAQDRCRRATSDNRAAQMLDEEQRLGVLEVEEDRTGALPSWAALAVAGQLKAAIVEYVKREGGDILLPELCAALRPHVDVDGEQGLAVRTNPNTVLWLGMNKELCEAIIELTSARRLYVHPTDPERYRQRNEALKLPVLLEPTDEKLPRPKWLPASLRTAPHPTHSSRLARLARMQLAGAT</sequence>
<evidence type="ECO:0000313" key="6">
    <source>
        <dbReference type="EMBL" id="HEN16864.1"/>
    </source>
</evidence>
<dbReference type="PANTHER" id="PTHR42960">
    <property type="entry name" value="YCF46 PROTEIN"/>
    <property type="match status" value="1"/>
</dbReference>
<dbReference type="Pfam" id="PF00004">
    <property type="entry name" value="AAA"/>
    <property type="match status" value="1"/>
</dbReference>